<comment type="caution">
    <text evidence="1">The sequence shown here is derived from an EMBL/GenBank/DDBJ whole genome shotgun (WGS) entry which is preliminary data.</text>
</comment>
<proteinExistence type="predicted"/>
<dbReference type="NCBIfam" id="NF045672">
    <property type="entry name" value="MCP_gp7_epsi_15"/>
    <property type="match status" value="1"/>
</dbReference>
<dbReference type="InterPro" id="IPR048813">
    <property type="entry name" value="GP7-like"/>
</dbReference>
<organism evidence="1 2">
    <name type="scientific">Alteromonas australica</name>
    <dbReference type="NCBI Taxonomy" id="589873"/>
    <lineage>
        <taxon>Bacteria</taxon>
        <taxon>Pseudomonadati</taxon>
        <taxon>Pseudomonadota</taxon>
        <taxon>Gammaproteobacteria</taxon>
        <taxon>Alteromonadales</taxon>
        <taxon>Alteromonadaceae</taxon>
        <taxon>Alteromonas/Salinimonas group</taxon>
        <taxon>Alteromonas</taxon>
    </lineage>
</organism>
<evidence type="ECO:0008006" key="3">
    <source>
        <dbReference type="Google" id="ProtNLM"/>
    </source>
</evidence>
<evidence type="ECO:0000313" key="2">
    <source>
        <dbReference type="Proteomes" id="UP000263517"/>
    </source>
</evidence>
<name>A0A350P388_9ALTE</name>
<dbReference type="Proteomes" id="UP000263517">
    <property type="component" value="Unassembled WGS sequence"/>
</dbReference>
<gene>
    <name evidence="1" type="ORF">DCW74_08475</name>
</gene>
<dbReference type="EMBL" id="DNAN01000294">
    <property type="protein sequence ID" value="HAW75755.1"/>
    <property type="molecule type" value="Genomic_DNA"/>
</dbReference>
<reference evidence="1 2" key="1">
    <citation type="journal article" date="2018" name="Nat. Biotechnol.">
        <title>A standardized bacterial taxonomy based on genome phylogeny substantially revises the tree of life.</title>
        <authorList>
            <person name="Parks D.H."/>
            <person name="Chuvochina M."/>
            <person name="Waite D.W."/>
            <person name="Rinke C."/>
            <person name="Skarshewski A."/>
            <person name="Chaumeil P.A."/>
            <person name="Hugenholtz P."/>
        </authorList>
    </citation>
    <scope>NUCLEOTIDE SEQUENCE [LARGE SCALE GENOMIC DNA]</scope>
    <source>
        <strain evidence="1">UBA11978</strain>
    </source>
</reference>
<dbReference type="Pfam" id="PF20911">
    <property type="entry name" value="GP7"/>
    <property type="match status" value="1"/>
</dbReference>
<sequence length="296" mass="31972">MALTLLEAQKHATTPQELAVVSELAAGDLMSVLPFREIEGNGLFWKREESLPDVGFRNYNGALAESYGEVSQQSESLKLFGGDIKVDRAIIEMEGAAAKAYQIQSRVRAMRLNWESQFINGDSNQAPSEFDGLAARIPTGSSQYFANGGGALDLGKLDEAIDACDASGGEKYLIMSKSARRHLSKIARADGQIEISRNEFGYQQLSYGGVRVLELDRDNLNVAILDGNPAAQDVYVVSFGNDHLTGIQNGGVSVRELGESFTQPQMITRVEWYCGLALINGRAASRLAGVDATASV</sequence>
<dbReference type="AlphaFoldDB" id="A0A350P388"/>
<evidence type="ECO:0000313" key="1">
    <source>
        <dbReference type="EMBL" id="HAW75755.1"/>
    </source>
</evidence>
<protein>
    <recommendedName>
        <fullName evidence="3">Phage major capsid protein</fullName>
    </recommendedName>
</protein>
<accession>A0A350P388</accession>